<dbReference type="Pfam" id="PF01433">
    <property type="entry name" value="Peptidase_M1"/>
    <property type="match status" value="1"/>
</dbReference>
<keyword evidence="8 14" id="KW-0479">Metal-binding</keyword>
<dbReference type="Proteomes" id="UP000028401">
    <property type="component" value="Unassembled WGS sequence"/>
</dbReference>
<evidence type="ECO:0000256" key="9">
    <source>
        <dbReference type="ARBA" id="ARBA00022801"/>
    </source>
</evidence>
<dbReference type="PANTHER" id="PTHR11533:SF174">
    <property type="entry name" value="PUROMYCIN-SENSITIVE AMINOPEPTIDASE-RELATED"/>
    <property type="match status" value="1"/>
</dbReference>
<dbReference type="Gene3D" id="1.10.390.10">
    <property type="entry name" value="Neutral Protease Domain 2"/>
    <property type="match status" value="1"/>
</dbReference>
<dbReference type="SUPFAM" id="SSF55486">
    <property type="entry name" value="Metalloproteases ('zincins'), catalytic domain"/>
    <property type="match status" value="1"/>
</dbReference>
<dbReference type="PANTHER" id="PTHR11533">
    <property type="entry name" value="PROTEASE M1 ZINC METALLOPROTEASE"/>
    <property type="match status" value="1"/>
</dbReference>
<organism evidence="20 21">
    <name type="scientific">Lactococcus cremoris subsp. cremoris GE214</name>
    <dbReference type="NCBI Taxonomy" id="1415168"/>
    <lineage>
        <taxon>Bacteria</taxon>
        <taxon>Bacillati</taxon>
        <taxon>Bacillota</taxon>
        <taxon>Bacilli</taxon>
        <taxon>Lactobacillales</taxon>
        <taxon>Streptococcaceae</taxon>
        <taxon>Lactococcus</taxon>
        <taxon>Lactococcus cremoris subsp. cremoris</taxon>
    </lineage>
</organism>
<dbReference type="Pfam" id="PF17900">
    <property type="entry name" value="Peptidase_M1_N"/>
    <property type="match status" value="1"/>
</dbReference>
<dbReference type="InterPro" id="IPR024571">
    <property type="entry name" value="ERAP1-like_C_dom"/>
</dbReference>
<keyword evidence="10 14" id="KW-0862">Zinc</keyword>
<dbReference type="Gene3D" id="2.60.40.1730">
    <property type="entry name" value="tricorn interacting facor f3 domain"/>
    <property type="match status" value="1"/>
</dbReference>
<evidence type="ECO:0000256" key="4">
    <source>
        <dbReference type="ARBA" id="ARBA00011245"/>
    </source>
</evidence>
<evidence type="ECO:0000256" key="7">
    <source>
        <dbReference type="ARBA" id="ARBA00022670"/>
    </source>
</evidence>
<dbReference type="InterPro" id="IPR050344">
    <property type="entry name" value="Peptidase_M1_aminopeptidases"/>
</dbReference>
<dbReference type="PRINTS" id="PR00756">
    <property type="entry name" value="ALADIPTASE"/>
</dbReference>
<dbReference type="GO" id="GO:0043171">
    <property type="term" value="P:peptide catabolic process"/>
    <property type="evidence" value="ECO:0007669"/>
    <property type="project" value="TreeGrafter"/>
</dbReference>
<reference evidence="20 21" key="1">
    <citation type="submission" date="2014-06" db="EMBL/GenBank/DDBJ databases">
        <title>Draft genome sequence of the putrescine producing strain Lactococcus lactis subsp cremoris GE214.</title>
        <authorList>
            <person name="Ladero V."/>
            <person name="Linares D.M."/>
            <person name="del Rio B."/>
            <person name="Mayo B."/>
            <person name="Martin M.C."/>
            <person name="Fernandez M."/>
            <person name="Alvarez M.A."/>
        </authorList>
    </citation>
    <scope>NUCLEOTIDE SEQUENCE [LARGE SCALE GENOMIC DNA]</scope>
    <source>
        <strain evidence="20 21">GE214</strain>
    </source>
</reference>
<evidence type="ECO:0000256" key="2">
    <source>
        <dbReference type="ARBA" id="ARBA00004496"/>
    </source>
</evidence>
<dbReference type="GO" id="GO:0042277">
    <property type="term" value="F:peptide binding"/>
    <property type="evidence" value="ECO:0007669"/>
    <property type="project" value="TreeGrafter"/>
</dbReference>
<dbReference type="GO" id="GO:0016020">
    <property type="term" value="C:membrane"/>
    <property type="evidence" value="ECO:0007669"/>
    <property type="project" value="TreeGrafter"/>
</dbReference>
<dbReference type="RefSeq" id="WP_011834382.1">
    <property type="nucleotide sequence ID" value="NZ_AZSI01000048.1"/>
</dbReference>
<comment type="catalytic activity">
    <reaction evidence="1">
        <text>Release of an N-terminal amino acid, Xaa-|-Yaa- from a peptide, amide or arylamide. Xaa is preferably Ala, but may be most amino acids including Pro (slow action). When a terminal hydrophobic residue is followed by a prolyl residue, the two may be released as an intact Xaa-Pro dipeptide.</text>
        <dbReference type="EC" id="3.4.11.2"/>
    </reaction>
</comment>
<dbReference type="GO" id="GO:0005737">
    <property type="term" value="C:cytoplasm"/>
    <property type="evidence" value="ECO:0007669"/>
    <property type="project" value="UniProtKB-SubCell"/>
</dbReference>
<dbReference type="CDD" id="cd09601">
    <property type="entry name" value="M1_APN-Q_like"/>
    <property type="match status" value="1"/>
</dbReference>
<accession>A0A084AAR0</accession>
<evidence type="ECO:0000256" key="10">
    <source>
        <dbReference type="ARBA" id="ARBA00022833"/>
    </source>
</evidence>
<evidence type="ECO:0000256" key="15">
    <source>
        <dbReference type="PIRSR" id="PIRSR634016-4"/>
    </source>
</evidence>
<dbReference type="GO" id="GO:0006508">
    <property type="term" value="P:proteolysis"/>
    <property type="evidence" value="ECO:0007669"/>
    <property type="project" value="UniProtKB-KW"/>
</dbReference>
<comment type="subunit">
    <text evidence="4">Monomer.</text>
</comment>
<keyword evidence="11 16" id="KW-0482">Metalloprotease</keyword>
<feature type="binding site" evidence="14">
    <location>
        <position position="311"/>
    </location>
    <ligand>
        <name>Zn(2+)</name>
        <dbReference type="ChEBI" id="CHEBI:29105"/>
        <note>catalytic</note>
    </ligand>
</feature>
<dbReference type="GO" id="GO:0008270">
    <property type="term" value="F:zinc ion binding"/>
    <property type="evidence" value="ECO:0007669"/>
    <property type="project" value="UniProtKB-UniRule"/>
</dbReference>
<feature type="domain" description="Peptidase M1 membrane alanine aminopeptidase" evidence="17">
    <location>
        <begin position="216"/>
        <end position="434"/>
    </location>
</feature>
<dbReference type="GO" id="GO:0070006">
    <property type="term" value="F:metalloaminopeptidase activity"/>
    <property type="evidence" value="ECO:0007669"/>
    <property type="project" value="TreeGrafter"/>
</dbReference>
<evidence type="ECO:0000256" key="13">
    <source>
        <dbReference type="PIRSR" id="PIRSR634016-1"/>
    </source>
</evidence>
<dbReference type="InterPro" id="IPR045357">
    <property type="entry name" value="Aminopeptidase_N-like_N"/>
</dbReference>
<gene>
    <name evidence="20" type="ORF">U725_01552</name>
</gene>
<evidence type="ECO:0000256" key="8">
    <source>
        <dbReference type="ARBA" id="ARBA00022723"/>
    </source>
</evidence>
<keyword evidence="6" id="KW-0963">Cytoplasm</keyword>
<keyword evidence="5 16" id="KW-0031">Aminopeptidase</keyword>
<dbReference type="GO" id="GO:0016285">
    <property type="term" value="F:alanyl aminopeptidase activity"/>
    <property type="evidence" value="ECO:0007669"/>
    <property type="project" value="UniProtKB-EC"/>
</dbReference>
<dbReference type="GO" id="GO:0005615">
    <property type="term" value="C:extracellular space"/>
    <property type="evidence" value="ECO:0007669"/>
    <property type="project" value="TreeGrafter"/>
</dbReference>
<dbReference type="InterPro" id="IPR014782">
    <property type="entry name" value="Peptidase_M1_dom"/>
</dbReference>
<dbReference type="InterPro" id="IPR034016">
    <property type="entry name" value="M1_APN-typ"/>
</dbReference>
<dbReference type="InterPro" id="IPR027268">
    <property type="entry name" value="Peptidase_M4/M1_CTD_sf"/>
</dbReference>
<dbReference type="SMR" id="A0A084AAR0"/>
<evidence type="ECO:0000256" key="16">
    <source>
        <dbReference type="RuleBase" id="RU364040"/>
    </source>
</evidence>
<evidence type="ECO:0000256" key="3">
    <source>
        <dbReference type="ARBA" id="ARBA00010136"/>
    </source>
</evidence>
<feature type="site" description="Transition state stabilizer" evidence="15">
    <location>
        <position position="375"/>
    </location>
</feature>
<dbReference type="PATRIC" id="fig|1415168.3.peg.1623"/>
<evidence type="ECO:0000259" key="17">
    <source>
        <dbReference type="Pfam" id="PF01433"/>
    </source>
</evidence>
<evidence type="ECO:0000256" key="11">
    <source>
        <dbReference type="ARBA" id="ARBA00023049"/>
    </source>
</evidence>
<comment type="cofactor">
    <cofactor evidence="14 16">
        <name>Zn(2+)</name>
        <dbReference type="ChEBI" id="CHEBI:29105"/>
    </cofactor>
    <text evidence="14 16">Binds 1 zinc ion per subunit.</text>
</comment>
<evidence type="ECO:0000256" key="1">
    <source>
        <dbReference type="ARBA" id="ARBA00000098"/>
    </source>
</evidence>
<dbReference type="EMBL" id="AZSI01000048">
    <property type="protein sequence ID" value="KEY62389.1"/>
    <property type="molecule type" value="Genomic_DNA"/>
</dbReference>
<comment type="caution">
    <text evidence="20">The sequence shown here is derived from an EMBL/GenBank/DDBJ whole genome shotgun (WGS) entry which is preliminary data.</text>
</comment>
<evidence type="ECO:0000313" key="21">
    <source>
        <dbReference type="Proteomes" id="UP000028401"/>
    </source>
</evidence>
<dbReference type="InterPro" id="IPR001930">
    <property type="entry name" value="Peptidase_M1"/>
</dbReference>
<dbReference type="SUPFAM" id="SSF63737">
    <property type="entry name" value="Leukotriene A4 hydrolase N-terminal domain"/>
    <property type="match status" value="1"/>
</dbReference>
<dbReference type="InterPro" id="IPR042097">
    <property type="entry name" value="Aminopeptidase_N-like_N_sf"/>
</dbReference>
<evidence type="ECO:0000259" key="18">
    <source>
        <dbReference type="Pfam" id="PF11838"/>
    </source>
</evidence>
<dbReference type="AlphaFoldDB" id="A0A084AAR0"/>
<proteinExistence type="inferred from homology"/>
<comment type="function">
    <text evidence="12">Aminopeptidase with broad substrate specificity to several peptides. It has more affinity for oligopeptides than for dipeptides. It plays an essential role in the metabolism, it may be involved in nitrogen supply or protein turnover.</text>
</comment>
<dbReference type="Gene3D" id="1.25.50.20">
    <property type="match status" value="1"/>
</dbReference>
<feature type="active site" description="Proton acceptor" evidence="13">
    <location>
        <position position="289"/>
    </location>
</feature>
<name>A0A084AAR0_LACLC</name>
<feature type="binding site" evidence="14">
    <location>
        <position position="288"/>
    </location>
    <ligand>
        <name>Zn(2+)</name>
        <dbReference type="ChEBI" id="CHEBI:29105"/>
        <note>catalytic</note>
    </ligand>
</feature>
<evidence type="ECO:0000256" key="12">
    <source>
        <dbReference type="ARBA" id="ARBA00057504"/>
    </source>
</evidence>
<dbReference type="Pfam" id="PF11838">
    <property type="entry name" value="ERAP1_C"/>
    <property type="match status" value="1"/>
</dbReference>
<sequence length="846" mass="95369">MAVKRLIETFVPENYKIFLDIDRKTKKIKGQVAITGEAKDTVVSFHTKGLHFNKVRAFSVDTNFIENEEDEEIVVKIGETGRVTVSFEYEAELTDNMMGIYPSYYEVNGEKKMLIGTQFESHFARQAFPSIDEPEAKATFDLSVKFDEEEGDIIVSNMPELLNINGIHVFERTVKMSSYLLAFVFGELQYKKGKTKSGVEVGAFATKAHSQAALDFPLDIAIRSIEFYEDYYQTPYPLPHSWHIALPDFSAGAMENWGCITYREVCMLVDPENATIQSKQYVATVIAHELAHQWFGDLVTMQWWDDLWLNESFANNMEYVCMDALEPSWNVWESFSISEANMALNRDATDGVQSVHVEVTHPDEIGTLFDPAIVYAKGSRLMVMLRKWLGDEDFAAGLALYFKRHQYGNTVGDNLWDALAEVSGKDVAAFMHSWVNQPGYPVVTAEVVDDTLILSQKQFFVGEGVDKGRLWNVPLNTNWTGLPDLLSSEKVEIPGFAALKTKNNGKALFLNDANMAHYIIDYKGALLTDLLSEVESLENVTKFQILQDRKLLAKAGVISYADVVNILPSFTNEESYLVNTGLSQLISELELFVDEDSETEKAFQSLVGKLFAKNYARLGWDKVAGESAGDESLRGIVLSKTLYSENADAKTKASQIFAAHKENLASIPADIRPIVLNNEIKTTNSAELVKTYRETYIKTSLQEFKRELEGAVALIKDEKVIAELLESFKNADIVKPQDIAFSWFYLLRNDFSQDAAWAWEKANWAFLEEKLGGDMSYDKFVIYPGNTFKTADKLAEYKAFFEPKLENQGLKRSIEMAIKQITARVALIDSQKAAVDKAITDIAEKL</sequence>
<dbReference type="EC" id="3.4.11.-" evidence="16"/>
<keyword evidence="7 16" id="KW-0645">Protease</keyword>
<comment type="similarity">
    <text evidence="3 16">Belongs to the peptidase M1 family.</text>
</comment>
<evidence type="ECO:0000256" key="5">
    <source>
        <dbReference type="ARBA" id="ARBA00022438"/>
    </source>
</evidence>
<protein>
    <recommendedName>
        <fullName evidence="16">Aminopeptidase</fullName>
        <ecNumber evidence="16">3.4.11.-</ecNumber>
    </recommendedName>
</protein>
<feature type="binding site" evidence="14">
    <location>
        <position position="292"/>
    </location>
    <ligand>
        <name>Zn(2+)</name>
        <dbReference type="ChEBI" id="CHEBI:29105"/>
        <note>catalytic</note>
    </ligand>
</feature>
<feature type="domain" description="ERAP1-like C-terminal" evidence="18">
    <location>
        <begin position="509"/>
        <end position="822"/>
    </location>
</feature>
<evidence type="ECO:0000313" key="20">
    <source>
        <dbReference type="EMBL" id="KEY62389.1"/>
    </source>
</evidence>
<evidence type="ECO:0000259" key="19">
    <source>
        <dbReference type="Pfam" id="PF17900"/>
    </source>
</evidence>
<keyword evidence="9 16" id="KW-0378">Hydrolase</keyword>
<evidence type="ECO:0000256" key="6">
    <source>
        <dbReference type="ARBA" id="ARBA00022490"/>
    </source>
</evidence>
<feature type="domain" description="Aminopeptidase N-like N-terminal" evidence="19">
    <location>
        <begin position="11"/>
        <end position="180"/>
    </location>
</feature>
<comment type="subcellular location">
    <subcellularLocation>
        <location evidence="2">Cytoplasm</location>
    </subcellularLocation>
</comment>
<evidence type="ECO:0000256" key="14">
    <source>
        <dbReference type="PIRSR" id="PIRSR634016-3"/>
    </source>
</evidence>
<dbReference type="FunFam" id="1.10.390.10:FF:000013">
    <property type="entry name" value="Aminopeptidase N"/>
    <property type="match status" value="1"/>
</dbReference>